<sequence>MDNTFLQQADAAALAGRLGELFQQIRSCETAIGTLLVGVEQRGVMELFGHRSVAGLSEEEAEVLVKRARQLDPDGREPPAGPDARSPAGKGHLQGLYRSGEQPGLTEVE</sequence>
<name>A0ABV0LCM3_9PSEU</name>
<accession>A0ABV0LCM3</accession>
<proteinExistence type="predicted"/>
<evidence type="ECO:0000313" key="2">
    <source>
        <dbReference type="EMBL" id="MEQ0560050.1"/>
    </source>
</evidence>
<evidence type="ECO:0000313" key="3">
    <source>
        <dbReference type="Proteomes" id="UP001440984"/>
    </source>
</evidence>
<protein>
    <submittedName>
        <fullName evidence="2">Uncharacterized protein</fullName>
    </submittedName>
</protein>
<dbReference type="EMBL" id="JBDZYD010000004">
    <property type="protein sequence ID" value="MEQ0560050.1"/>
    <property type="molecule type" value="Genomic_DNA"/>
</dbReference>
<feature type="region of interest" description="Disordered" evidence="1">
    <location>
        <begin position="70"/>
        <end position="109"/>
    </location>
</feature>
<dbReference type="Proteomes" id="UP001440984">
    <property type="component" value="Unassembled WGS sequence"/>
</dbReference>
<dbReference type="RefSeq" id="WP_348950583.1">
    <property type="nucleotide sequence ID" value="NZ_JBDZYD010000004.1"/>
</dbReference>
<evidence type="ECO:0000256" key="1">
    <source>
        <dbReference type="SAM" id="MobiDB-lite"/>
    </source>
</evidence>
<comment type="caution">
    <text evidence="2">The sequence shown here is derived from an EMBL/GenBank/DDBJ whole genome shotgun (WGS) entry which is preliminary data.</text>
</comment>
<reference evidence="2 3" key="1">
    <citation type="submission" date="2024-05" db="EMBL/GenBank/DDBJ databases">
        <authorList>
            <person name="Zhao H."/>
            <person name="Xu Y."/>
            <person name="Lin S."/>
            <person name="Spain J.C."/>
            <person name="Zhou N.-Y."/>
        </authorList>
    </citation>
    <scope>NUCLEOTIDE SEQUENCE [LARGE SCALE GENOMIC DNA]</scope>
    <source>
        <strain evidence="2 3">NEAU-NG30</strain>
    </source>
</reference>
<gene>
    <name evidence="2" type="ORF">ABJI51_13265</name>
</gene>
<keyword evidence="3" id="KW-1185">Reference proteome</keyword>
<organism evidence="2 3">
    <name type="scientific">Amycolatopsis melonis</name>
    <dbReference type="NCBI Taxonomy" id="3156488"/>
    <lineage>
        <taxon>Bacteria</taxon>
        <taxon>Bacillati</taxon>
        <taxon>Actinomycetota</taxon>
        <taxon>Actinomycetes</taxon>
        <taxon>Pseudonocardiales</taxon>
        <taxon>Pseudonocardiaceae</taxon>
        <taxon>Amycolatopsis</taxon>
    </lineage>
</organism>